<dbReference type="AlphaFoldDB" id="A0A645F8M6"/>
<name>A0A645F8M6_9ZZZZ</name>
<sequence length="75" mass="8067">MELSVSKMLTILSPAFFCTPITKALLEPSLITLLIGSSPANSFSAAEYPRITTGTDDSVSFIEKYLPDSSSTFDT</sequence>
<comment type="caution">
    <text evidence="1">The sequence shown here is derived from an EMBL/GenBank/DDBJ whole genome shotgun (WGS) entry which is preliminary data.</text>
</comment>
<gene>
    <name evidence="1" type="ORF">SDC9_157195</name>
</gene>
<organism evidence="1">
    <name type="scientific">bioreactor metagenome</name>
    <dbReference type="NCBI Taxonomy" id="1076179"/>
    <lineage>
        <taxon>unclassified sequences</taxon>
        <taxon>metagenomes</taxon>
        <taxon>ecological metagenomes</taxon>
    </lineage>
</organism>
<dbReference type="EMBL" id="VSSQ01056036">
    <property type="protein sequence ID" value="MPN09902.1"/>
    <property type="molecule type" value="Genomic_DNA"/>
</dbReference>
<proteinExistence type="predicted"/>
<accession>A0A645F8M6</accession>
<protein>
    <submittedName>
        <fullName evidence="1">Uncharacterized protein</fullName>
    </submittedName>
</protein>
<evidence type="ECO:0000313" key="1">
    <source>
        <dbReference type="EMBL" id="MPN09902.1"/>
    </source>
</evidence>
<reference evidence="1" key="1">
    <citation type="submission" date="2019-08" db="EMBL/GenBank/DDBJ databases">
        <authorList>
            <person name="Kucharzyk K."/>
            <person name="Murdoch R.W."/>
            <person name="Higgins S."/>
            <person name="Loffler F."/>
        </authorList>
    </citation>
    <scope>NUCLEOTIDE SEQUENCE</scope>
</reference>